<dbReference type="Proteomes" id="UP001642360">
    <property type="component" value="Unassembled WGS sequence"/>
</dbReference>
<proteinExistence type="predicted"/>
<reference evidence="1 2" key="1">
    <citation type="submission" date="2024-02" db="EMBL/GenBank/DDBJ databases">
        <authorList>
            <person name="Vignale AGUSTIN F."/>
            <person name="Sosa J E."/>
            <person name="Modenutti C."/>
        </authorList>
    </citation>
    <scope>NUCLEOTIDE SEQUENCE [LARGE SCALE GENOMIC DNA]</scope>
</reference>
<protein>
    <submittedName>
        <fullName evidence="1">Uncharacterized protein</fullName>
    </submittedName>
</protein>
<dbReference type="AlphaFoldDB" id="A0ABC8R469"/>
<sequence length="102" mass="11921">MVRVRPRRFFSRGAYYTKAQWIILKRAQRHKKKTGNEMSKGINIRFETIGQLPGLHLFWLYQEKASIKDSIPCPPEHRCKEEEIPLLGLPCLGLDSRNLLSN</sequence>
<name>A0ABC8R469_9AQUA</name>
<dbReference type="EMBL" id="CAUOFW020000988">
    <property type="protein sequence ID" value="CAK9139789.1"/>
    <property type="molecule type" value="Genomic_DNA"/>
</dbReference>
<organism evidence="1 2">
    <name type="scientific">Ilex paraguariensis</name>
    <name type="common">yerba mate</name>
    <dbReference type="NCBI Taxonomy" id="185542"/>
    <lineage>
        <taxon>Eukaryota</taxon>
        <taxon>Viridiplantae</taxon>
        <taxon>Streptophyta</taxon>
        <taxon>Embryophyta</taxon>
        <taxon>Tracheophyta</taxon>
        <taxon>Spermatophyta</taxon>
        <taxon>Magnoliopsida</taxon>
        <taxon>eudicotyledons</taxon>
        <taxon>Gunneridae</taxon>
        <taxon>Pentapetalae</taxon>
        <taxon>asterids</taxon>
        <taxon>campanulids</taxon>
        <taxon>Aquifoliales</taxon>
        <taxon>Aquifoliaceae</taxon>
        <taxon>Ilex</taxon>
    </lineage>
</organism>
<comment type="caution">
    <text evidence="1">The sequence shown here is derived from an EMBL/GenBank/DDBJ whole genome shotgun (WGS) entry which is preliminary data.</text>
</comment>
<evidence type="ECO:0000313" key="1">
    <source>
        <dbReference type="EMBL" id="CAK9139789.1"/>
    </source>
</evidence>
<gene>
    <name evidence="1" type="ORF">ILEXP_LOCUS7190</name>
</gene>
<accession>A0ABC8R469</accession>
<evidence type="ECO:0000313" key="2">
    <source>
        <dbReference type="Proteomes" id="UP001642360"/>
    </source>
</evidence>
<keyword evidence="2" id="KW-1185">Reference proteome</keyword>